<evidence type="ECO:0000313" key="2">
    <source>
        <dbReference type="Proteomes" id="UP000287171"/>
    </source>
</evidence>
<dbReference type="AlphaFoldDB" id="A0A402B3R6"/>
<organism evidence="1 2">
    <name type="scientific">Dictyobacter alpinus</name>
    <dbReference type="NCBI Taxonomy" id="2014873"/>
    <lineage>
        <taxon>Bacteria</taxon>
        <taxon>Bacillati</taxon>
        <taxon>Chloroflexota</taxon>
        <taxon>Ktedonobacteria</taxon>
        <taxon>Ktedonobacterales</taxon>
        <taxon>Dictyobacteraceae</taxon>
        <taxon>Dictyobacter</taxon>
    </lineage>
</organism>
<accession>A0A402B3R6</accession>
<protein>
    <submittedName>
        <fullName evidence="1">Uncharacterized protein</fullName>
    </submittedName>
</protein>
<dbReference type="Proteomes" id="UP000287171">
    <property type="component" value="Unassembled WGS sequence"/>
</dbReference>
<comment type="caution">
    <text evidence="1">The sequence shown here is derived from an EMBL/GenBank/DDBJ whole genome shotgun (WGS) entry which is preliminary data.</text>
</comment>
<gene>
    <name evidence="1" type="ORF">KDA_14770</name>
</gene>
<evidence type="ECO:0000313" key="1">
    <source>
        <dbReference type="EMBL" id="GCE25993.1"/>
    </source>
</evidence>
<reference evidence="2" key="1">
    <citation type="submission" date="2018-12" db="EMBL/GenBank/DDBJ databases">
        <title>Tengunoibacter tsumagoiensis gen. nov., sp. nov., Dictyobacter kobayashii sp. nov., D. alpinus sp. nov., and D. joshuensis sp. nov. and description of Dictyobacteraceae fam. nov. within the order Ktedonobacterales isolated from Tengu-no-mugimeshi.</title>
        <authorList>
            <person name="Wang C.M."/>
            <person name="Zheng Y."/>
            <person name="Sakai Y."/>
            <person name="Toyoda A."/>
            <person name="Minakuchi Y."/>
            <person name="Abe K."/>
            <person name="Yokota A."/>
            <person name="Yabe S."/>
        </authorList>
    </citation>
    <scope>NUCLEOTIDE SEQUENCE [LARGE SCALE GENOMIC DNA]</scope>
    <source>
        <strain evidence="2">Uno16</strain>
    </source>
</reference>
<name>A0A402B3R6_9CHLR</name>
<keyword evidence="2" id="KW-1185">Reference proteome</keyword>
<sequence length="61" mass="6416">MAGKHIVRGEGAASERIVRGEGATREAALLGYRGSTGQNDSQCCGAYTYHVGCSLIMAERV</sequence>
<dbReference type="RefSeq" id="WP_126626510.1">
    <property type="nucleotide sequence ID" value="NZ_BIFT01000001.1"/>
</dbReference>
<proteinExistence type="predicted"/>
<dbReference type="EMBL" id="BIFT01000001">
    <property type="protein sequence ID" value="GCE25993.1"/>
    <property type="molecule type" value="Genomic_DNA"/>
</dbReference>